<protein>
    <submittedName>
        <fullName evidence="1">Uncharacterized protein</fullName>
    </submittedName>
</protein>
<evidence type="ECO:0000313" key="2">
    <source>
        <dbReference type="Proteomes" id="UP001152320"/>
    </source>
</evidence>
<dbReference type="EMBL" id="JAIZAY010000004">
    <property type="protein sequence ID" value="KAJ8043318.1"/>
    <property type="molecule type" value="Genomic_DNA"/>
</dbReference>
<name>A0A9Q1HFP0_HOLLE</name>
<organism evidence="1 2">
    <name type="scientific">Holothuria leucospilota</name>
    <name type="common">Black long sea cucumber</name>
    <name type="synonym">Mertensiothuria leucospilota</name>
    <dbReference type="NCBI Taxonomy" id="206669"/>
    <lineage>
        <taxon>Eukaryota</taxon>
        <taxon>Metazoa</taxon>
        <taxon>Echinodermata</taxon>
        <taxon>Eleutherozoa</taxon>
        <taxon>Echinozoa</taxon>
        <taxon>Holothuroidea</taxon>
        <taxon>Aspidochirotacea</taxon>
        <taxon>Aspidochirotida</taxon>
        <taxon>Holothuriidae</taxon>
        <taxon>Holothuria</taxon>
    </lineage>
</organism>
<reference evidence="1" key="1">
    <citation type="submission" date="2021-10" db="EMBL/GenBank/DDBJ databases">
        <title>Tropical sea cucumber genome reveals ecological adaptation and Cuvierian tubules defense mechanism.</title>
        <authorList>
            <person name="Chen T."/>
        </authorList>
    </citation>
    <scope>NUCLEOTIDE SEQUENCE</scope>
    <source>
        <strain evidence="1">Nanhai2018</strain>
        <tissue evidence="1">Muscle</tissue>
    </source>
</reference>
<gene>
    <name evidence="1" type="ORF">HOLleu_10347</name>
</gene>
<dbReference type="OrthoDB" id="5985478at2759"/>
<dbReference type="AlphaFoldDB" id="A0A9Q1HFP0"/>
<proteinExistence type="predicted"/>
<sequence length="647" mass="72128">MDGVYNLNRLACPESNDPVLMTYDMDLYERALKLEYLDNKYKGKWWLIPGPFHTSLCRIRCLGKTIENSGIPRVWLDAKLYSSVVVNQILNGSHYRRAVEAHEITLQALSDLWFDSFFAEKPDIFNTLTVSITKLSDACQHQHETQIRKAQKRISYSILKHLVIAKSGRDLDLQHAISEYEFSNINSVLMKPDGGLNPYVNKSHLIHALECQGEVEGNTESVPPQSVVNQDVTTENVTIPVTPTVKRYLIIDGMAVGQKLLNVQTSGTCEDLGAVFATYINSLFRKYHYIGGRVIFDNYTRALPLKDDIRYQSGLSHPIEILIEDSTAIKNKAVFLSSNKNKDQLTIYLAEKTVRHCKYPIVTATRQCVSTNAPEQPPTTTVSTQEEADALMIPHGIEVASTPGNEVDFFTTRQCVSTNAPEQPPTTTVSTQEEADALMIPHGIEVASTPGNEVDFFTQDTDWFVLILRRLSKLGKYTGIVTGTAETKRRVALQPTYDQLGPEKAAGLPGFHAITECDITGHINGVGKRASLKMYMKSPFHVIKALAKLREGSVPFSEVISGCEEFLCSLLGTKKLFASDASTHCTHCFKTLPSNQGVDKLPPTAGALHQHILRAHLQANIWNQDVILHPITPDPCKLGWFKRMMAN</sequence>
<evidence type="ECO:0000313" key="1">
    <source>
        <dbReference type="EMBL" id="KAJ8043318.1"/>
    </source>
</evidence>
<dbReference type="PANTHER" id="PTHR46704">
    <property type="entry name" value="CXC DOMAIN-CONTAINING PROTEIN-RELATED"/>
    <property type="match status" value="1"/>
</dbReference>
<dbReference type="Proteomes" id="UP001152320">
    <property type="component" value="Chromosome 4"/>
</dbReference>
<dbReference type="PANTHER" id="PTHR46704:SF1">
    <property type="entry name" value="TELOMERE LENGTH REGULATION PROTEIN TEL2 HOMOLOG"/>
    <property type="match status" value="1"/>
</dbReference>
<comment type="caution">
    <text evidence="1">The sequence shown here is derived from an EMBL/GenBank/DDBJ whole genome shotgun (WGS) entry which is preliminary data.</text>
</comment>
<keyword evidence="2" id="KW-1185">Reference proteome</keyword>
<accession>A0A9Q1HFP0</accession>